<dbReference type="Proteomes" id="UP000811844">
    <property type="component" value="Unassembled WGS sequence"/>
</dbReference>
<dbReference type="EMBL" id="JAAIKR010000012">
    <property type="protein sequence ID" value="MBR9728813.1"/>
    <property type="molecule type" value="Genomic_DNA"/>
</dbReference>
<keyword evidence="2" id="KW-1185">Reference proteome</keyword>
<dbReference type="RefSeq" id="WP_153665124.1">
    <property type="nucleotide sequence ID" value="NZ_JAAIKR010000012.1"/>
</dbReference>
<protein>
    <submittedName>
        <fullName evidence="1">Uncharacterized protein</fullName>
    </submittedName>
</protein>
<evidence type="ECO:0000313" key="1">
    <source>
        <dbReference type="EMBL" id="MBR9728813.1"/>
    </source>
</evidence>
<sequence>MATVPFELDTIIEYIEGESDALKQHVTNEQYLWDNGSFTRLSAALLHDVNPP</sequence>
<reference evidence="1 2" key="1">
    <citation type="submission" date="2020-02" db="EMBL/GenBank/DDBJ databases">
        <title>Shewanella WXL01 sp. nov., a marine bacterium isolated from green algae in Luhuitou Fringing Reef (Northern South China Sea).</title>
        <authorList>
            <person name="Wang X."/>
        </authorList>
    </citation>
    <scope>NUCLEOTIDE SEQUENCE [LARGE SCALE GENOMIC DNA]</scope>
    <source>
        <strain evidence="1 2">MCCC 1A01895</strain>
    </source>
</reference>
<accession>A0ABS5I456</accession>
<evidence type="ECO:0000313" key="2">
    <source>
        <dbReference type="Proteomes" id="UP000811844"/>
    </source>
</evidence>
<proteinExistence type="predicted"/>
<gene>
    <name evidence="1" type="ORF">G3R48_12585</name>
</gene>
<comment type="caution">
    <text evidence="1">The sequence shown here is derived from an EMBL/GenBank/DDBJ whole genome shotgun (WGS) entry which is preliminary data.</text>
</comment>
<organism evidence="1 2">
    <name type="scientific">Shewanella intestini</name>
    <dbReference type="NCBI Taxonomy" id="2017544"/>
    <lineage>
        <taxon>Bacteria</taxon>
        <taxon>Pseudomonadati</taxon>
        <taxon>Pseudomonadota</taxon>
        <taxon>Gammaproteobacteria</taxon>
        <taxon>Alteromonadales</taxon>
        <taxon>Shewanellaceae</taxon>
        <taxon>Shewanella</taxon>
    </lineage>
</organism>
<name>A0ABS5I456_9GAMM</name>